<feature type="compositionally biased region" description="Low complexity" evidence="1">
    <location>
        <begin position="120"/>
        <end position="134"/>
    </location>
</feature>
<organism evidence="2 3">
    <name type="scientific">Streptomyces vulcanius</name>
    <dbReference type="NCBI Taxonomy" id="1441876"/>
    <lineage>
        <taxon>Bacteria</taxon>
        <taxon>Bacillati</taxon>
        <taxon>Actinomycetota</taxon>
        <taxon>Actinomycetes</taxon>
        <taxon>Kitasatosporales</taxon>
        <taxon>Streptomycetaceae</taxon>
        <taxon>Streptomyces</taxon>
    </lineage>
</organism>
<evidence type="ECO:0008006" key="4">
    <source>
        <dbReference type="Google" id="ProtNLM"/>
    </source>
</evidence>
<dbReference type="Proteomes" id="UP001595839">
    <property type="component" value="Unassembled WGS sequence"/>
</dbReference>
<dbReference type="RefSeq" id="WP_381187414.1">
    <property type="nucleotide sequence ID" value="NZ_JBHSFK010000078.1"/>
</dbReference>
<accession>A0ABV9B893</accession>
<evidence type="ECO:0000256" key="1">
    <source>
        <dbReference type="SAM" id="MobiDB-lite"/>
    </source>
</evidence>
<keyword evidence="3" id="KW-1185">Reference proteome</keyword>
<feature type="region of interest" description="Disordered" evidence="1">
    <location>
        <begin position="118"/>
        <end position="173"/>
    </location>
</feature>
<sequence length="309" mass="31852">MAVTLLPLLAACGAADGDTASAGKESAGSGSAGSGSAGSGSSSGKLDVPEDASADLKKQYLVENAIADCMKEQGFTYTPTAPFDPVASWATDGADYDLTEKYRKKYGFGYTARAVYPDDSQLSSRSESEPSANSKYLDTLTPAQKTAYEKALGAPPEGKSGEQDWTGCMGTANKKVYGSTSPQELLSSSSKNQENAQALNGDQELVGLAQSYATCLKREGIPVTTTQPTSIGEMVKLQAAQAAPAGGGSIPGAAENADGDSTEPLSKEEALPLLTKEIALATKDLECGKDFRAAYFPKYFKAPGSTGAG</sequence>
<feature type="compositionally biased region" description="Low complexity" evidence="1">
    <location>
        <begin position="20"/>
        <end position="29"/>
    </location>
</feature>
<feature type="region of interest" description="Disordered" evidence="1">
    <location>
        <begin position="17"/>
        <end position="50"/>
    </location>
</feature>
<gene>
    <name evidence="2" type="ORF">ACFPIH_54920</name>
</gene>
<protein>
    <recommendedName>
        <fullName evidence="4">Lipoprotein</fullName>
    </recommendedName>
</protein>
<dbReference type="EMBL" id="JBHSFK010000078">
    <property type="protein sequence ID" value="MFC4508384.1"/>
    <property type="molecule type" value="Genomic_DNA"/>
</dbReference>
<evidence type="ECO:0000313" key="3">
    <source>
        <dbReference type="Proteomes" id="UP001595839"/>
    </source>
</evidence>
<evidence type="ECO:0000313" key="2">
    <source>
        <dbReference type="EMBL" id="MFC4508384.1"/>
    </source>
</evidence>
<name>A0ABV9B893_9ACTN</name>
<reference evidence="3" key="1">
    <citation type="journal article" date="2019" name="Int. J. Syst. Evol. Microbiol.">
        <title>The Global Catalogue of Microorganisms (GCM) 10K type strain sequencing project: providing services to taxonomists for standard genome sequencing and annotation.</title>
        <authorList>
            <consortium name="The Broad Institute Genomics Platform"/>
            <consortium name="The Broad Institute Genome Sequencing Center for Infectious Disease"/>
            <person name="Wu L."/>
            <person name="Ma J."/>
        </authorList>
    </citation>
    <scope>NUCLEOTIDE SEQUENCE [LARGE SCALE GENOMIC DNA]</scope>
    <source>
        <strain evidence="3">CGMCC 4.7177</strain>
    </source>
</reference>
<feature type="region of interest" description="Disordered" evidence="1">
    <location>
        <begin position="241"/>
        <end position="266"/>
    </location>
</feature>
<comment type="caution">
    <text evidence="2">The sequence shown here is derived from an EMBL/GenBank/DDBJ whole genome shotgun (WGS) entry which is preliminary data.</text>
</comment>
<proteinExistence type="predicted"/>
<feature type="region of interest" description="Disordered" evidence="1">
    <location>
        <begin position="179"/>
        <end position="198"/>
    </location>
</feature>